<dbReference type="Proteomes" id="UP000078561">
    <property type="component" value="Unassembled WGS sequence"/>
</dbReference>
<dbReference type="InterPro" id="IPR035980">
    <property type="entry name" value="Ribosomal_bS6_sf"/>
</dbReference>
<dbReference type="CDD" id="cd15465">
    <property type="entry name" value="bS6_mito"/>
    <property type="match status" value="1"/>
</dbReference>
<dbReference type="NCBIfam" id="TIGR00166">
    <property type="entry name" value="S6"/>
    <property type="match status" value="1"/>
</dbReference>
<dbReference type="InterPro" id="IPR020814">
    <property type="entry name" value="Ribosomal_S6_plastid/chlpt"/>
</dbReference>
<dbReference type="InterPro" id="IPR014717">
    <property type="entry name" value="Transl_elong_EF1B/ribsomal_bS6"/>
</dbReference>
<reference evidence="2" key="1">
    <citation type="submission" date="2016-04" db="EMBL/GenBank/DDBJ databases">
        <authorList>
            <person name="Evans L.H."/>
            <person name="Alamgir A."/>
            <person name="Owens N."/>
            <person name="Weber N.D."/>
            <person name="Virtaneva K."/>
            <person name="Barbian K."/>
            <person name="Babar A."/>
            <person name="Rosenke K."/>
        </authorList>
    </citation>
    <scope>NUCLEOTIDE SEQUENCE [LARGE SCALE GENOMIC DNA]</scope>
    <source>
        <strain evidence="2">CBS 101.48</strain>
    </source>
</reference>
<dbReference type="Pfam" id="PF01250">
    <property type="entry name" value="Ribosomal_S6"/>
    <property type="match status" value="1"/>
</dbReference>
<evidence type="ECO:0000313" key="3">
    <source>
        <dbReference type="Proteomes" id="UP000078561"/>
    </source>
</evidence>
<organism evidence="2">
    <name type="scientific">Absidia glauca</name>
    <name type="common">Pin mould</name>
    <dbReference type="NCBI Taxonomy" id="4829"/>
    <lineage>
        <taxon>Eukaryota</taxon>
        <taxon>Fungi</taxon>
        <taxon>Fungi incertae sedis</taxon>
        <taxon>Mucoromycota</taxon>
        <taxon>Mucoromycotina</taxon>
        <taxon>Mucoromycetes</taxon>
        <taxon>Mucorales</taxon>
        <taxon>Cunninghamellaceae</taxon>
        <taxon>Absidia</taxon>
    </lineage>
</organism>
<dbReference type="OrthoDB" id="10259681at2759"/>
<dbReference type="FunCoup" id="A0A163JL38">
    <property type="interactions" value="249"/>
</dbReference>
<dbReference type="EMBL" id="LT553140">
    <property type="protein sequence ID" value="SAM00123.1"/>
    <property type="molecule type" value="Genomic_DNA"/>
</dbReference>
<dbReference type="AlphaFoldDB" id="A0A163JL38"/>
<comment type="similarity">
    <text evidence="1">Belongs to the bacterial ribosomal protein bS6 family.</text>
</comment>
<dbReference type="GO" id="GO:0070181">
    <property type="term" value="F:small ribosomal subunit rRNA binding"/>
    <property type="evidence" value="ECO:0007669"/>
    <property type="project" value="TreeGrafter"/>
</dbReference>
<sequence>MPFYELVCIARSHLVESNLKDLIRTSATQVLHRGGVVRGFDNWGDKQLPHRVKRHQQYHTNGHYWMMHFDANPLIVQDLSKKLLVDSRVLRHTFVKLGDKLDTVVARPDKSL</sequence>
<gene>
    <name evidence="2" type="primary">ABSGL_05798.1 scaffold 7482</name>
</gene>
<proteinExistence type="inferred from homology"/>
<evidence type="ECO:0000256" key="1">
    <source>
        <dbReference type="ARBA" id="ARBA00009512"/>
    </source>
</evidence>
<name>A0A163JL38_ABSGL</name>
<dbReference type="PANTHER" id="PTHR21011">
    <property type="entry name" value="MITOCHONDRIAL 28S RIBOSOMAL PROTEIN S6"/>
    <property type="match status" value="1"/>
</dbReference>
<dbReference type="STRING" id="4829.A0A163JL38"/>
<dbReference type="PANTHER" id="PTHR21011:SF1">
    <property type="entry name" value="SMALL RIBOSOMAL SUBUNIT PROTEIN BS6M"/>
    <property type="match status" value="1"/>
</dbReference>
<accession>A0A163JL38</accession>
<evidence type="ECO:0008006" key="4">
    <source>
        <dbReference type="Google" id="ProtNLM"/>
    </source>
</evidence>
<dbReference type="SUPFAM" id="SSF54995">
    <property type="entry name" value="Ribosomal protein S6"/>
    <property type="match status" value="1"/>
</dbReference>
<dbReference type="GO" id="GO:0005763">
    <property type="term" value="C:mitochondrial small ribosomal subunit"/>
    <property type="evidence" value="ECO:0007669"/>
    <property type="project" value="TreeGrafter"/>
</dbReference>
<protein>
    <recommendedName>
        <fullName evidence="4">30S ribosomal protein S6</fullName>
    </recommendedName>
</protein>
<dbReference type="GO" id="GO:0006412">
    <property type="term" value="P:translation"/>
    <property type="evidence" value="ECO:0007669"/>
    <property type="project" value="InterPro"/>
</dbReference>
<dbReference type="GO" id="GO:0003735">
    <property type="term" value="F:structural constituent of ribosome"/>
    <property type="evidence" value="ECO:0007669"/>
    <property type="project" value="InterPro"/>
</dbReference>
<keyword evidence="3" id="KW-1185">Reference proteome</keyword>
<evidence type="ECO:0000313" key="2">
    <source>
        <dbReference type="EMBL" id="SAM00123.1"/>
    </source>
</evidence>
<dbReference type="InParanoid" id="A0A163JL38"/>
<dbReference type="InterPro" id="IPR000529">
    <property type="entry name" value="Ribosomal_bS6"/>
</dbReference>
<dbReference type="HAMAP" id="MF_00360">
    <property type="entry name" value="Ribosomal_bS6"/>
    <property type="match status" value="1"/>
</dbReference>
<dbReference type="Gene3D" id="3.30.70.60">
    <property type="match status" value="1"/>
</dbReference>
<dbReference type="OMA" id="RGVQYWG"/>